<dbReference type="PRINTS" id="PR00320">
    <property type="entry name" value="GPROTEINBRPT"/>
</dbReference>
<dbReference type="Pfam" id="PF08154">
    <property type="entry name" value="NLE"/>
    <property type="match status" value="1"/>
</dbReference>
<proteinExistence type="predicted"/>
<dbReference type="InterPro" id="IPR019775">
    <property type="entry name" value="WD40_repeat_CS"/>
</dbReference>
<evidence type="ECO:0000313" key="7">
    <source>
        <dbReference type="EMBL" id="KAK7230983.1"/>
    </source>
</evidence>
<dbReference type="SMART" id="SM00320">
    <property type="entry name" value="WD40"/>
    <property type="match status" value="8"/>
</dbReference>
<sequence length="531" mass="56173">MSAMVEQPPKKQQKTMPSSVVIQLQSTAGDPLGAAMEVPMSSSPAELEKLVHALKKAEGQDGPSTPYAFYADGQTAVAGTLGEYAEQTPGFSGETALAVTYEPLSVFRVRRVSRCAETLPGHSDAVLHVGFAPDGKSLASGGGDATVRLWDALSKTPRATCGGHRHHVLCLAWAPDASKVASGDRSGEVRVWDPKTGASLKTLKKHSKWITALAWSPAHLPQPASAEACEVLASTSKDASVKIWNTRTGSMIASLTGHTDSVEALAWAGDGALYSASRDRTVKVWRCREDGKWGSLALDATLQGHGHRVNALALASAFVCRTGPFDHKSGREAFKATSLAAVEAAARAKYDAFVDANGGPANAERLVSGSDDATLLFWTSLKADASNKKRTPKARLTGHQQPVNAIQFAPDARKFASASFDKKVKLWHGRTGAFLATFTGHVGAVYALAFSPDSRLLVSASKDSTLKVWNVADDAVPASEAKHKVSSTRKFAAALETLPGHYDEVFAVDWAPNGASAASGSKDRTIKMWAS</sequence>
<feature type="repeat" description="WD" evidence="5">
    <location>
        <begin position="255"/>
        <end position="285"/>
    </location>
</feature>
<feature type="repeat" description="WD" evidence="5">
    <location>
        <begin position="119"/>
        <end position="160"/>
    </location>
</feature>
<dbReference type="Pfam" id="PF00400">
    <property type="entry name" value="WD40"/>
    <property type="match status" value="7"/>
</dbReference>
<keyword evidence="3" id="KW-0677">Repeat</keyword>
<keyword evidence="4" id="KW-0539">Nucleus</keyword>
<feature type="repeat" description="WD" evidence="5">
    <location>
        <begin position="438"/>
        <end position="479"/>
    </location>
</feature>
<dbReference type="CDD" id="cd00200">
    <property type="entry name" value="WD40"/>
    <property type="match status" value="1"/>
</dbReference>
<evidence type="ECO:0000256" key="4">
    <source>
        <dbReference type="ARBA" id="ARBA00023242"/>
    </source>
</evidence>
<feature type="domain" description="NLE" evidence="6">
    <location>
        <begin position="20"/>
        <end position="84"/>
    </location>
</feature>
<comment type="caution">
    <text evidence="7">The sequence shown here is derived from an EMBL/GenBank/DDBJ whole genome shotgun (WGS) entry which is preliminary data.</text>
</comment>
<dbReference type="InterPro" id="IPR015943">
    <property type="entry name" value="WD40/YVTN_repeat-like_dom_sf"/>
</dbReference>
<dbReference type="SUPFAM" id="SSF50978">
    <property type="entry name" value="WD40 repeat-like"/>
    <property type="match status" value="1"/>
</dbReference>
<dbReference type="Proteomes" id="UP001363151">
    <property type="component" value="Unassembled WGS sequence"/>
</dbReference>
<dbReference type="PROSITE" id="PS00678">
    <property type="entry name" value="WD_REPEATS_1"/>
    <property type="match status" value="1"/>
</dbReference>
<feature type="repeat" description="WD" evidence="5">
    <location>
        <begin position="161"/>
        <end position="202"/>
    </location>
</feature>
<dbReference type="PANTHER" id="PTHR19848:SF0">
    <property type="entry name" value="NOTCHLESS PROTEIN HOMOLOG 1"/>
    <property type="match status" value="1"/>
</dbReference>
<dbReference type="PANTHER" id="PTHR19848">
    <property type="entry name" value="WD40 REPEAT PROTEIN"/>
    <property type="match status" value="1"/>
</dbReference>
<dbReference type="EMBL" id="JBBJCI010000421">
    <property type="protein sequence ID" value="KAK7230983.1"/>
    <property type="molecule type" value="Genomic_DNA"/>
</dbReference>
<evidence type="ECO:0000256" key="5">
    <source>
        <dbReference type="PROSITE-ProRule" id="PRU00221"/>
    </source>
</evidence>
<dbReference type="PROSITE" id="PS50294">
    <property type="entry name" value="WD_REPEATS_REGION"/>
    <property type="match status" value="6"/>
</dbReference>
<dbReference type="InterPro" id="IPR020472">
    <property type="entry name" value="WD40_PAC1"/>
</dbReference>
<name>A0ABR1FHP4_AURAN</name>
<keyword evidence="8" id="KW-1185">Reference proteome</keyword>
<evidence type="ECO:0000259" key="6">
    <source>
        <dbReference type="Pfam" id="PF08154"/>
    </source>
</evidence>
<protein>
    <recommendedName>
        <fullName evidence="6">NLE domain-containing protein</fullName>
    </recommendedName>
</protein>
<feature type="repeat" description="WD" evidence="5">
    <location>
        <begin position="498"/>
        <end position="531"/>
    </location>
</feature>
<organism evidence="7 8">
    <name type="scientific">Aureococcus anophagefferens</name>
    <name type="common">Harmful bloom alga</name>
    <dbReference type="NCBI Taxonomy" id="44056"/>
    <lineage>
        <taxon>Eukaryota</taxon>
        <taxon>Sar</taxon>
        <taxon>Stramenopiles</taxon>
        <taxon>Ochrophyta</taxon>
        <taxon>Pelagophyceae</taxon>
        <taxon>Pelagomonadales</taxon>
        <taxon>Pelagomonadaceae</taxon>
        <taxon>Aureococcus</taxon>
    </lineage>
</organism>
<dbReference type="Gene3D" id="2.130.10.10">
    <property type="entry name" value="YVTN repeat-like/Quinoprotein amine dehydrogenase"/>
    <property type="match status" value="4"/>
</dbReference>
<evidence type="ECO:0000256" key="2">
    <source>
        <dbReference type="ARBA" id="ARBA00022574"/>
    </source>
</evidence>
<reference evidence="7 8" key="1">
    <citation type="submission" date="2024-03" db="EMBL/GenBank/DDBJ databases">
        <title>Aureococcus anophagefferens CCMP1851 and Kratosvirus quantuckense: Draft genome of a second virus-susceptible host strain in the model system.</title>
        <authorList>
            <person name="Chase E."/>
            <person name="Truchon A.R."/>
            <person name="Schepens W."/>
            <person name="Wilhelm S.W."/>
        </authorList>
    </citation>
    <scope>NUCLEOTIDE SEQUENCE [LARGE SCALE GENOMIC DNA]</scope>
    <source>
        <strain evidence="7 8">CCMP1851</strain>
    </source>
</reference>
<gene>
    <name evidence="7" type="ORF">SO694_00077193</name>
</gene>
<keyword evidence="2 5" id="KW-0853">WD repeat</keyword>
<accession>A0ABR1FHP4</accession>
<evidence type="ECO:0000256" key="3">
    <source>
        <dbReference type="ARBA" id="ARBA00022737"/>
    </source>
</evidence>
<dbReference type="InterPro" id="IPR036322">
    <property type="entry name" value="WD40_repeat_dom_sf"/>
</dbReference>
<evidence type="ECO:0000313" key="8">
    <source>
        <dbReference type="Proteomes" id="UP001363151"/>
    </source>
</evidence>
<feature type="repeat" description="WD" evidence="5">
    <location>
        <begin position="203"/>
        <end position="254"/>
    </location>
</feature>
<comment type="subcellular location">
    <subcellularLocation>
        <location evidence="1">Nucleus</location>
        <location evidence="1">Nucleolus</location>
    </subcellularLocation>
</comment>
<feature type="repeat" description="WD" evidence="5">
    <location>
        <begin position="396"/>
        <end position="437"/>
    </location>
</feature>
<dbReference type="InterPro" id="IPR001680">
    <property type="entry name" value="WD40_rpt"/>
</dbReference>
<evidence type="ECO:0000256" key="1">
    <source>
        <dbReference type="ARBA" id="ARBA00004604"/>
    </source>
</evidence>
<dbReference type="InterPro" id="IPR012972">
    <property type="entry name" value="NLE"/>
</dbReference>
<dbReference type="PROSITE" id="PS50082">
    <property type="entry name" value="WD_REPEATS_2"/>
    <property type="match status" value="7"/>
</dbReference>